<name>A0A418X5X6_9BURK</name>
<dbReference type="InterPro" id="IPR050194">
    <property type="entry name" value="Glycosyltransferase_grp1"/>
</dbReference>
<dbReference type="EMBL" id="QYUN01000002">
    <property type="protein sequence ID" value="RJG07893.1"/>
    <property type="molecule type" value="Genomic_DNA"/>
</dbReference>
<feature type="domain" description="Glycosyl transferase family 1" evidence="1">
    <location>
        <begin position="188"/>
        <end position="334"/>
    </location>
</feature>
<evidence type="ECO:0000313" key="2">
    <source>
        <dbReference type="EMBL" id="RJG07893.1"/>
    </source>
</evidence>
<dbReference type="AlphaFoldDB" id="A0A418X5X6"/>
<dbReference type="OrthoDB" id="8779556at2"/>
<dbReference type="CDD" id="cd03801">
    <property type="entry name" value="GT4_PimA-like"/>
    <property type="match status" value="1"/>
</dbReference>
<dbReference type="PANTHER" id="PTHR45947">
    <property type="entry name" value="SULFOQUINOVOSYL TRANSFERASE SQD2"/>
    <property type="match status" value="1"/>
</dbReference>
<evidence type="ECO:0000313" key="3">
    <source>
        <dbReference type="Proteomes" id="UP000285190"/>
    </source>
</evidence>
<protein>
    <submittedName>
        <fullName evidence="2">Glycosyltransferase</fullName>
    </submittedName>
</protein>
<dbReference type="SUPFAM" id="SSF53756">
    <property type="entry name" value="UDP-Glycosyltransferase/glycogen phosphorylase"/>
    <property type="match status" value="1"/>
</dbReference>
<accession>A0A418X5X6</accession>
<reference evidence="2 3" key="1">
    <citation type="submission" date="2018-09" db="EMBL/GenBank/DDBJ databases">
        <authorList>
            <person name="Zhu H."/>
        </authorList>
    </citation>
    <scope>NUCLEOTIDE SEQUENCE [LARGE SCALE GENOMIC DNA]</scope>
    <source>
        <strain evidence="2 3">K2R10-39</strain>
    </source>
</reference>
<dbReference type="PANTHER" id="PTHR45947:SF3">
    <property type="entry name" value="SULFOQUINOVOSYL TRANSFERASE SQD2"/>
    <property type="match status" value="1"/>
</dbReference>
<dbReference type="InterPro" id="IPR001296">
    <property type="entry name" value="Glyco_trans_1"/>
</dbReference>
<keyword evidence="3" id="KW-1185">Reference proteome</keyword>
<dbReference type="Proteomes" id="UP000285190">
    <property type="component" value="Unassembled WGS sequence"/>
</dbReference>
<proteinExistence type="predicted"/>
<sequence>MRGQTMPRITLVSNTPPPYRVPVFQRLCRMPGVDFHVIFCSEREPNRLWDLPPFDFPHTFLRERFVTVRGRYIHHNPDVISHLKRLAPDVVVTDGFNPTHLYAFAYAVMKNRAHAVMTDGTDVSEQSLSRVHKGVRRIVYARSHAFIAASQGGVRLYESYGIPAERCFMSCLCIDNGAYAAPLPTAQQDRPFDFIFSGRIEAVKNPLFALEVAAETARRIKRKTSILFAGSGSMEGDVRAVASRQSHLVDTHLHGHAAQGQLPALYGSARLFLFPTLWDPWGVVANEACAAGLPVITTPAAGVAGELVRDSENGFVCTPDVKTWAQRAAMLLTQDHVWRGFSRRSLALVDDYSYDKAAEGLMAACRACLSDDVRSGKRNLI</sequence>
<organism evidence="2 3">
    <name type="scientific">Noviherbaspirillum cavernae</name>
    <dbReference type="NCBI Taxonomy" id="2320862"/>
    <lineage>
        <taxon>Bacteria</taxon>
        <taxon>Pseudomonadati</taxon>
        <taxon>Pseudomonadota</taxon>
        <taxon>Betaproteobacteria</taxon>
        <taxon>Burkholderiales</taxon>
        <taxon>Oxalobacteraceae</taxon>
        <taxon>Noviherbaspirillum</taxon>
    </lineage>
</organism>
<comment type="caution">
    <text evidence="2">The sequence shown here is derived from an EMBL/GenBank/DDBJ whole genome shotgun (WGS) entry which is preliminary data.</text>
</comment>
<keyword evidence="2" id="KW-0808">Transferase</keyword>
<dbReference type="Gene3D" id="3.40.50.2000">
    <property type="entry name" value="Glycogen Phosphorylase B"/>
    <property type="match status" value="2"/>
</dbReference>
<dbReference type="Pfam" id="PF00534">
    <property type="entry name" value="Glycos_transf_1"/>
    <property type="match status" value="1"/>
</dbReference>
<gene>
    <name evidence="2" type="ORF">D3870_06830</name>
</gene>
<evidence type="ECO:0000259" key="1">
    <source>
        <dbReference type="Pfam" id="PF00534"/>
    </source>
</evidence>
<dbReference type="GO" id="GO:0016757">
    <property type="term" value="F:glycosyltransferase activity"/>
    <property type="evidence" value="ECO:0007669"/>
    <property type="project" value="InterPro"/>
</dbReference>